<name>A0AAV4HEC8_9GAST</name>
<gene>
    <name evidence="1" type="ORF">ElyMa_006281200</name>
</gene>
<reference evidence="1 2" key="1">
    <citation type="journal article" date="2021" name="Elife">
        <title>Chloroplast acquisition without the gene transfer in kleptoplastic sea slugs, Plakobranchus ocellatus.</title>
        <authorList>
            <person name="Maeda T."/>
            <person name="Takahashi S."/>
            <person name="Yoshida T."/>
            <person name="Shimamura S."/>
            <person name="Takaki Y."/>
            <person name="Nagai Y."/>
            <person name="Toyoda A."/>
            <person name="Suzuki Y."/>
            <person name="Arimoto A."/>
            <person name="Ishii H."/>
            <person name="Satoh N."/>
            <person name="Nishiyama T."/>
            <person name="Hasebe M."/>
            <person name="Maruyama T."/>
            <person name="Minagawa J."/>
            <person name="Obokata J."/>
            <person name="Shigenobu S."/>
        </authorList>
    </citation>
    <scope>NUCLEOTIDE SEQUENCE [LARGE SCALE GENOMIC DNA]</scope>
</reference>
<keyword evidence="1" id="KW-0547">Nucleotide-binding</keyword>
<accession>A0AAV4HEC8</accession>
<keyword evidence="1" id="KW-0378">Hydrolase</keyword>
<dbReference type="Proteomes" id="UP000762676">
    <property type="component" value="Unassembled WGS sequence"/>
</dbReference>
<dbReference type="AlphaFoldDB" id="A0AAV4HEC8"/>
<keyword evidence="1" id="KW-0067">ATP-binding</keyword>
<comment type="caution">
    <text evidence="1">The sequence shown here is derived from an EMBL/GenBank/DDBJ whole genome shotgun (WGS) entry which is preliminary data.</text>
</comment>
<dbReference type="GO" id="GO:0004386">
    <property type="term" value="F:helicase activity"/>
    <property type="evidence" value="ECO:0007669"/>
    <property type="project" value="UniProtKB-KW"/>
</dbReference>
<protein>
    <submittedName>
        <fullName evidence="1">PIF1 helicase</fullName>
    </submittedName>
</protein>
<evidence type="ECO:0000313" key="2">
    <source>
        <dbReference type="Proteomes" id="UP000762676"/>
    </source>
</evidence>
<sequence length="102" mass="11712">MLLHHKPDATNFTDLQTIDGINCDSFQEFCHKLGLLDDDTEKNAGMMEATAIRFGPQLGLALATILIYCRPADLLAFWERHKLELCKDFIMRDQNSDLNHYI</sequence>
<evidence type="ECO:0000313" key="1">
    <source>
        <dbReference type="EMBL" id="GFR95777.1"/>
    </source>
</evidence>
<keyword evidence="2" id="KW-1185">Reference proteome</keyword>
<dbReference type="EMBL" id="BMAT01012633">
    <property type="protein sequence ID" value="GFR95777.1"/>
    <property type="molecule type" value="Genomic_DNA"/>
</dbReference>
<proteinExistence type="predicted"/>
<keyword evidence="1" id="KW-0347">Helicase</keyword>
<organism evidence="1 2">
    <name type="scientific">Elysia marginata</name>
    <dbReference type="NCBI Taxonomy" id="1093978"/>
    <lineage>
        <taxon>Eukaryota</taxon>
        <taxon>Metazoa</taxon>
        <taxon>Spiralia</taxon>
        <taxon>Lophotrochozoa</taxon>
        <taxon>Mollusca</taxon>
        <taxon>Gastropoda</taxon>
        <taxon>Heterobranchia</taxon>
        <taxon>Euthyneura</taxon>
        <taxon>Panpulmonata</taxon>
        <taxon>Sacoglossa</taxon>
        <taxon>Placobranchoidea</taxon>
        <taxon>Plakobranchidae</taxon>
        <taxon>Elysia</taxon>
    </lineage>
</organism>